<name>Q0RQC3_FRAAA</name>
<organism evidence="3 4">
    <name type="scientific">Frankia alni (strain DSM 45986 / CECT 9034 / ACN14a)</name>
    <dbReference type="NCBI Taxonomy" id="326424"/>
    <lineage>
        <taxon>Bacteria</taxon>
        <taxon>Bacillati</taxon>
        <taxon>Actinomycetota</taxon>
        <taxon>Actinomycetes</taxon>
        <taxon>Frankiales</taxon>
        <taxon>Frankiaceae</taxon>
        <taxon>Frankia</taxon>
    </lineage>
</organism>
<keyword evidence="2" id="KW-1133">Transmembrane helix</keyword>
<gene>
    <name evidence="3" type="ordered locus">FRAAL1597</name>
</gene>
<feature type="transmembrane region" description="Helical" evidence="2">
    <location>
        <begin position="360"/>
        <end position="379"/>
    </location>
</feature>
<evidence type="ECO:0008006" key="5">
    <source>
        <dbReference type="Google" id="ProtNLM"/>
    </source>
</evidence>
<keyword evidence="2" id="KW-0812">Transmembrane</keyword>
<dbReference type="AlphaFoldDB" id="Q0RQC3"/>
<dbReference type="KEGG" id="fal:FRAAL1597"/>
<dbReference type="Proteomes" id="UP000000657">
    <property type="component" value="Chromosome"/>
</dbReference>
<feature type="transmembrane region" description="Helical" evidence="2">
    <location>
        <begin position="154"/>
        <end position="173"/>
    </location>
</feature>
<evidence type="ECO:0000256" key="1">
    <source>
        <dbReference type="SAM" id="MobiDB-lite"/>
    </source>
</evidence>
<accession>Q0RQC3</accession>
<dbReference type="EMBL" id="CT573213">
    <property type="protein sequence ID" value="CAJ60253.1"/>
    <property type="molecule type" value="Genomic_DNA"/>
</dbReference>
<keyword evidence="2" id="KW-0472">Membrane</keyword>
<dbReference type="HOGENOM" id="CLU_027561_0_0_11"/>
<dbReference type="eggNOG" id="COG1807">
    <property type="taxonomic scope" value="Bacteria"/>
</dbReference>
<feature type="transmembrane region" description="Helical" evidence="2">
    <location>
        <begin position="180"/>
        <end position="199"/>
    </location>
</feature>
<proteinExistence type="predicted"/>
<feature type="region of interest" description="Disordered" evidence="1">
    <location>
        <begin position="560"/>
        <end position="656"/>
    </location>
</feature>
<reference evidence="3 4" key="1">
    <citation type="journal article" date="2007" name="Genome Res.">
        <title>Genome characteristics of facultatively symbiotic Frankia sp. strains reflect host range and host plant biogeography.</title>
        <authorList>
            <person name="Normand P."/>
            <person name="Lapierre P."/>
            <person name="Tisa L.S."/>
            <person name="Gogarten J.P."/>
            <person name="Alloisio N."/>
            <person name="Bagnarol E."/>
            <person name="Bassi C.A."/>
            <person name="Berry A.M."/>
            <person name="Bickhart D.M."/>
            <person name="Choisne N."/>
            <person name="Couloux A."/>
            <person name="Cournoyer B."/>
            <person name="Cruveiller S."/>
            <person name="Daubin V."/>
            <person name="Demange N."/>
            <person name="Francino M.P."/>
            <person name="Goltsman E."/>
            <person name="Huang Y."/>
            <person name="Kopp O.R."/>
            <person name="Labarre L."/>
            <person name="Lapidus A."/>
            <person name="Lavire C."/>
            <person name="Marechal J."/>
            <person name="Martinez M."/>
            <person name="Mastronunzio J.E."/>
            <person name="Mullin B.C."/>
            <person name="Niemann J."/>
            <person name="Pujic P."/>
            <person name="Rawnsley T."/>
            <person name="Rouy Z."/>
            <person name="Schenowitz C."/>
            <person name="Sellstedt A."/>
            <person name="Tavares F."/>
            <person name="Tomkins J.P."/>
            <person name="Vallenet D."/>
            <person name="Valverde C."/>
            <person name="Wall L.G."/>
            <person name="Wang Y."/>
            <person name="Medigue C."/>
            <person name="Benson D.R."/>
        </authorList>
    </citation>
    <scope>NUCLEOTIDE SEQUENCE [LARGE SCALE GENOMIC DNA]</scope>
    <source>
        <strain evidence="4">DSM 45986 / CECT 9034 / ACN14a</strain>
    </source>
</reference>
<protein>
    <recommendedName>
        <fullName evidence="5">Glycosyltransferase RgtA/B/C/D-like domain-containing protein</fullName>
    </recommendedName>
</protein>
<feature type="compositionally biased region" description="Basic and acidic residues" evidence="1">
    <location>
        <begin position="636"/>
        <end position="648"/>
    </location>
</feature>
<evidence type="ECO:0000313" key="3">
    <source>
        <dbReference type="EMBL" id="CAJ60253.1"/>
    </source>
</evidence>
<feature type="transmembrane region" description="Helical" evidence="2">
    <location>
        <begin position="128"/>
        <end position="148"/>
    </location>
</feature>
<dbReference type="STRING" id="326424.FRAAL1597"/>
<dbReference type="RefSeq" id="WP_011602787.1">
    <property type="nucleotide sequence ID" value="NC_008278.1"/>
</dbReference>
<evidence type="ECO:0000313" key="4">
    <source>
        <dbReference type="Proteomes" id="UP000000657"/>
    </source>
</evidence>
<feature type="transmembrane region" description="Helical" evidence="2">
    <location>
        <begin position="48"/>
        <end position="66"/>
    </location>
</feature>
<sequence length="656" mass="70877">MTVHEFVDVLDETLPQPVGSRPAAWAADRARLLGARVAAGARAHRHSLALLAVLLPVVALVHGVNFDGWPGRVTDDEGTYAAQAYSMQYWNRIAHYTYWYDHPFGGWLLIAIYTKLTDGFHRAATAVTAARELMFLLHLASCVLLYRFGRLLGLRRFFAGLALLVFSLSPLALWYQRMAFLDNIAVMWLLAAFVCAASPRRSVAAAALAGTFMAFSFWSKETTLLFLPGLYVLLWQHRDPRNWRFVRRNFLGCLIGICGIYILYAAAKNELFEGPGHVSLEWAVRWQLFDRAPSGSVLDTGSDTYNVVRSWLDLDPYLVLAGIAAAVPLLALRRLRVVSALLLIQFGFIFRNGYLPNPYVTAMLPFAALCAAGLLDAALPRALPRAGGADGERDGDGNAGGGALGVPGWLTAVWTGLRRGAVAAAVIGSVVALAWDWTPKIHTALTMDASAPSRDATRWFLAHIRDDGTVITDDIAWTDLTIHGRRPLPVWFYKLDLDPQVRGHFPHGWKDVDYLMMGKPPDSVLAEVPIVAEALHHSVVLKSFGNGEIEIRRVLPPGCRIDIPPARCGPDASERTIPSAGAGNHGSDYGYVPAASGQGPAARVGDLNSTTPRPGDGDAQRAASGSGRSGGGAGEPARESGDSARHQDGVLSPGGG</sequence>
<evidence type="ECO:0000256" key="2">
    <source>
        <dbReference type="SAM" id="Phobius"/>
    </source>
</evidence>
<feature type="transmembrane region" description="Helical" evidence="2">
    <location>
        <begin position="246"/>
        <end position="267"/>
    </location>
</feature>
<feature type="transmembrane region" description="Helical" evidence="2">
    <location>
        <begin position="314"/>
        <end position="332"/>
    </location>
</feature>
<keyword evidence="4" id="KW-1185">Reference proteome</keyword>